<accession>A0ABD2NLJ9</accession>
<evidence type="ECO:0000313" key="1">
    <source>
        <dbReference type="EMBL" id="KAL3279287.1"/>
    </source>
</evidence>
<dbReference type="Proteomes" id="UP001516400">
    <property type="component" value="Unassembled WGS sequence"/>
</dbReference>
<evidence type="ECO:0000313" key="2">
    <source>
        <dbReference type="Proteomes" id="UP001516400"/>
    </source>
</evidence>
<name>A0ABD2NLJ9_9CUCU</name>
<keyword evidence="2" id="KW-1185">Reference proteome</keyword>
<reference evidence="1 2" key="1">
    <citation type="journal article" date="2021" name="BMC Biol.">
        <title>Horizontally acquired antibacterial genes associated with adaptive radiation of ladybird beetles.</title>
        <authorList>
            <person name="Li H.S."/>
            <person name="Tang X.F."/>
            <person name="Huang Y.H."/>
            <person name="Xu Z.Y."/>
            <person name="Chen M.L."/>
            <person name="Du X.Y."/>
            <person name="Qiu B.Y."/>
            <person name="Chen P.T."/>
            <person name="Zhang W."/>
            <person name="Slipinski A."/>
            <person name="Escalona H.E."/>
            <person name="Waterhouse R.M."/>
            <person name="Zwick A."/>
            <person name="Pang H."/>
        </authorList>
    </citation>
    <scope>NUCLEOTIDE SEQUENCE [LARGE SCALE GENOMIC DNA]</scope>
    <source>
        <strain evidence="1">SYSU2018</strain>
    </source>
</reference>
<gene>
    <name evidence="1" type="ORF">HHI36_016795</name>
</gene>
<comment type="caution">
    <text evidence="1">The sequence shown here is derived from an EMBL/GenBank/DDBJ whole genome shotgun (WGS) entry which is preliminary data.</text>
</comment>
<organism evidence="1 2">
    <name type="scientific">Cryptolaemus montrouzieri</name>
    <dbReference type="NCBI Taxonomy" id="559131"/>
    <lineage>
        <taxon>Eukaryota</taxon>
        <taxon>Metazoa</taxon>
        <taxon>Ecdysozoa</taxon>
        <taxon>Arthropoda</taxon>
        <taxon>Hexapoda</taxon>
        <taxon>Insecta</taxon>
        <taxon>Pterygota</taxon>
        <taxon>Neoptera</taxon>
        <taxon>Endopterygota</taxon>
        <taxon>Coleoptera</taxon>
        <taxon>Polyphaga</taxon>
        <taxon>Cucujiformia</taxon>
        <taxon>Coccinelloidea</taxon>
        <taxon>Coccinellidae</taxon>
        <taxon>Scymninae</taxon>
        <taxon>Scymnini</taxon>
        <taxon>Cryptolaemus</taxon>
    </lineage>
</organism>
<dbReference type="AlphaFoldDB" id="A0ABD2NLJ9"/>
<dbReference type="EMBL" id="JABFTP020000124">
    <property type="protein sequence ID" value="KAL3279287.1"/>
    <property type="molecule type" value="Genomic_DNA"/>
</dbReference>
<sequence>MQKPDEVLTCGDLTVPQMLDIKLLGIQVDSRLDRRCHVDAVAKALSGCSYGLSVMCSVVDLNAALSFYYGAIQYSEEMHPPPDRTRIRCQSGRCG</sequence>
<proteinExistence type="predicted"/>
<protein>
    <submittedName>
        <fullName evidence="1">Uncharacterized protein</fullName>
    </submittedName>
</protein>